<gene>
    <name evidence="13" type="ORF">DF182_11650</name>
</gene>
<evidence type="ECO:0000256" key="10">
    <source>
        <dbReference type="SAM" id="SignalP"/>
    </source>
</evidence>
<dbReference type="Gene3D" id="2.170.130.10">
    <property type="entry name" value="TonB-dependent receptor, plug domain"/>
    <property type="match status" value="1"/>
</dbReference>
<dbReference type="OrthoDB" id="9768177at2"/>
<dbReference type="Pfam" id="PF13715">
    <property type="entry name" value="CarbopepD_reg_2"/>
    <property type="match status" value="1"/>
</dbReference>
<evidence type="ECO:0000256" key="6">
    <source>
        <dbReference type="ARBA" id="ARBA00023136"/>
    </source>
</evidence>
<dbReference type="InterPro" id="IPR036942">
    <property type="entry name" value="Beta-barrel_TonB_sf"/>
</dbReference>
<dbReference type="Pfam" id="PF07715">
    <property type="entry name" value="Plug"/>
    <property type="match status" value="1"/>
</dbReference>
<dbReference type="InterPro" id="IPR023996">
    <property type="entry name" value="TonB-dep_OMP_SusC/RagA"/>
</dbReference>
<keyword evidence="10" id="KW-0732">Signal</keyword>
<evidence type="ECO:0000256" key="8">
    <source>
        <dbReference type="PROSITE-ProRule" id="PRU01360"/>
    </source>
</evidence>
<evidence type="ECO:0000256" key="9">
    <source>
        <dbReference type="RuleBase" id="RU003357"/>
    </source>
</evidence>
<dbReference type="GO" id="GO:0009279">
    <property type="term" value="C:cell outer membrane"/>
    <property type="evidence" value="ECO:0007669"/>
    <property type="project" value="UniProtKB-SubCell"/>
</dbReference>
<reference evidence="13 14" key="1">
    <citation type="submission" date="2018-05" db="EMBL/GenBank/DDBJ databases">
        <title>Chitinophaga sp. K3CV102501T nov., isolated from isolated from a monsoon evergreen broad-leaved forest soil.</title>
        <authorList>
            <person name="Lv Y."/>
        </authorList>
    </citation>
    <scope>NUCLEOTIDE SEQUENCE [LARGE SCALE GENOMIC DNA]</scope>
    <source>
        <strain evidence="13 14">GDMCC 1.1325</strain>
    </source>
</reference>
<evidence type="ECO:0000313" key="14">
    <source>
        <dbReference type="Proteomes" id="UP000253410"/>
    </source>
</evidence>
<dbReference type="Pfam" id="PF00593">
    <property type="entry name" value="TonB_dep_Rec_b-barrel"/>
    <property type="match status" value="1"/>
</dbReference>
<evidence type="ECO:0000256" key="5">
    <source>
        <dbReference type="ARBA" id="ARBA00023077"/>
    </source>
</evidence>
<feature type="domain" description="TonB-dependent receptor plug" evidence="12">
    <location>
        <begin position="131"/>
        <end position="247"/>
    </location>
</feature>
<evidence type="ECO:0000256" key="3">
    <source>
        <dbReference type="ARBA" id="ARBA00022452"/>
    </source>
</evidence>
<keyword evidence="5 9" id="KW-0798">TonB box</keyword>
<keyword evidence="6 8" id="KW-0472">Membrane</keyword>
<dbReference type="AlphaFoldDB" id="A0A365Y4D6"/>
<dbReference type="InterPro" id="IPR008969">
    <property type="entry name" value="CarboxyPept-like_regulatory"/>
</dbReference>
<keyword evidence="14" id="KW-1185">Reference proteome</keyword>
<evidence type="ECO:0000259" key="12">
    <source>
        <dbReference type="Pfam" id="PF07715"/>
    </source>
</evidence>
<feature type="domain" description="TonB-dependent receptor-like beta-barrel" evidence="11">
    <location>
        <begin position="423"/>
        <end position="1017"/>
    </location>
</feature>
<evidence type="ECO:0000256" key="1">
    <source>
        <dbReference type="ARBA" id="ARBA00004571"/>
    </source>
</evidence>
<evidence type="ECO:0000256" key="2">
    <source>
        <dbReference type="ARBA" id="ARBA00022448"/>
    </source>
</evidence>
<dbReference type="InterPro" id="IPR000531">
    <property type="entry name" value="Beta-barrel_TonB"/>
</dbReference>
<dbReference type="SUPFAM" id="SSF49464">
    <property type="entry name" value="Carboxypeptidase regulatory domain-like"/>
    <property type="match status" value="1"/>
</dbReference>
<comment type="similarity">
    <text evidence="8 9">Belongs to the TonB-dependent receptor family.</text>
</comment>
<name>A0A365Y4D6_9BACT</name>
<evidence type="ECO:0000259" key="11">
    <source>
        <dbReference type="Pfam" id="PF00593"/>
    </source>
</evidence>
<keyword evidence="2 8" id="KW-0813">Transport</keyword>
<accession>A0A365Y4D6</accession>
<dbReference type="InterPro" id="IPR039426">
    <property type="entry name" value="TonB-dep_rcpt-like"/>
</dbReference>
<comment type="caution">
    <text evidence="13">The sequence shown here is derived from an EMBL/GenBank/DDBJ whole genome shotgun (WGS) entry which is preliminary data.</text>
</comment>
<dbReference type="Gene3D" id="2.60.40.1120">
    <property type="entry name" value="Carboxypeptidase-like, regulatory domain"/>
    <property type="match status" value="1"/>
</dbReference>
<dbReference type="NCBIfam" id="TIGR04056">
    <property type="entry name" value="OMP_RagA_SusC"/>
    <property type="match status" value="1"/>
</dbReference>
<organism evidence="13 14">
    <name type="scientific">Chitinophaga flava</name>
    <dbReference type="NCBI Taxonomy" id="2259036"/>
    <lineage>
        <taxon>Bacteria</taxon>
        <taxon>Pseudomonadati</taxon>
        <taxon>Bacteroidota</taxon>
        <taxon>Chitinophagia</taxon>
        <taxon>Chitinophagales</taxon>
        <taxon>Chitinophagaceae</taxon>
        <taxon>Chitinophaga</taxon>
    </lineage>
</organism>
<sequence>MYVSVTFYFLKSKSLMKKGLLLWLFAAISALQALGQTRTITGKVTDAKDGSPLPGVTVKIVSTANGTMTNATGEFHLNVDAKSSSLEFSFVGYATQVVGIAGKNAVNVKLAQDEKGLSEVVVVGYGTVERKNITASVASIKGAALKDVASPSIDRQLAGQVAGVQATVSSGMLGQPARIRIRGTNSISSGTDPLYVIDGVPYISGNQSGITPNNPLGDINPNDIESMEVLKDGAATAIYGSRATNGVILITTKRGKSGKPRLTYDAWLAAATPSKLYKVLNADEFITIANEKLSNADPSDATKYAVATPNPAGGFYDTDWQKLVTRTGFQQNHALSMSGANDQTNYYVSVGYSDLTGILVGNNQKKYQARLKIEQKAFDVVTVGVNMGVSHITNNGMNTSQSGLSSNLSNALRSLPNVPAQWNDGTYNLSPTNTLGSGSNKLTISDNYTNIKYVLDNNIYRNQNLNITGNTFANVKILKSFDLRTQIGINYLNGEDFQYWNPIHGDGKSPNGIVFQQFLPSFRYNWVNTLSYNKVIGSHNVNAVIGIENQKTRERSFWGNGTNLTNPFFGVNNLIDASIATQTAGGNVIERAFQSYFGRATYGYKDRYLLSATLRRDAISSLPIGKQNVTLPGASVAWRVSQEDFFKNANINFISNLKLRGGYAKVGNVDIGAYPYAGTYKPVLYGPLLGIAFGQMYNPDLTFETSKKINVGLDLGLLQDRITVTADYFKNDIDNMILASPLPPSLGVPSTGKPNVFYSNVGKMYNKGVELTINSTNIQRKDLTWTTSFNLSFIQNKVTALVNNADISYAYNVTRVGESMGSFYGFESAGVNTANGNPLWKRADGSIIQGYQGIDNDPKNGKYFAYDPAKPEDVSTQVASLSSGDKKILGRALPTYYGGLNNTVTYKGFDFNIFLSFSGGNKVYNVTRQETLNNQKFQNNGKEVLNRWTTPGQVTDVPKLYYGSDNFVLQSGNVNSRFLEDGSFIRAQNIGLGYSLPKSMLERVRISNLRVYAQVQNAFVITKYKGLDPELNTYTDSRANTQPGLDYNTNPVPRTYTFGINVGL</sequence>
<dbReference type="InterPro" id="IPR012910">
    <property type="entry name" value="Plug_dom"/>
</dbReference>
<dbReference type="Proteomes" id="UP000253410">
    <property type="component" value="Unassembled WGS sequence"/>
</dbReference>
<dbReference type="EMBL" id="QFFJ01000001">
    <property type="protein sequence ID" value="RBL93188.1"/>
    <property type="molecule type" value="Genomic_DNA"/>
</dbReference>
<evidence type="ECO:0000313" key="13">
    <source>
        <dbReference type="EMBL" id="RBL93188.1"/>
    </source>
</evidence>
<evidence type="ECO:0000256" key="4">
    <source>
        <dbReference type="ARBA" id="ARBA00022692"/>
    </source>
</evidence>
<evidence type="ECO:0000256" key="7">
    <source>
        <dbReference type="ARBA" id="ARBA00023237"/>
    </source>
</evidence>
<dbReference type="InterPro" id="IPR023997">
    <property type="entry name" value="TonB-dep_OMP_SusC/RagA_CS"/>
</dbReference>
<dbReference type="SUPFAM" id="SSF56935">
    <property type="entry name" value="Porins"/>
    <property type="match status" value="1"/>
</dbReference>
<feature type="signal peptide" evidence="10">
    <location>
        <begin position="1"/>
        <end position="35"/>
    </location>
</feature>
<dbReference type="InterPro" id="IPR037066">
    <property type="entry name" value="Plug_dom_sf"/>
</dbReference>
<comment type="subcellular location">
    <subcellularLocation>
        <location evidence="1 8">Cell outer membrane</location>
        <topology evidence="1 8">Multi-pass membrane protein</topology>
    </subcellularLocation>
</comment>
<dbReference type="NCBIfam" id="TIGR04057">
    <property type="entry name" value="SusC_RagA_signa"/>
    <property type="match status" value="1"/>
</dbReference>
<protein>
    <submittedName>
        <fullName evidence="13">SusC/RagA family protein</fullName>
    </submittedName>
</protein>
<keyword evidence="4 8" id="KW-0812">Transmembrane</keyword>
<feature type="chain" id="PRO_5017024626" evidence="10">
    <location>
        <begin position="36"/>
        <end position="1064"/>
    </location>
</feature>
<keyword evidence="7 8" id="KW-0998">Cell outer membrane</keyword>
<dbReference type="Gene3D" id="2.40.170.20">
    <property type="entry name" value="TonB-dependent receptor, beta-barrel domain"/>
    <property type="match status" value="1"/>
</dbReference>
<keyword evidence="3 8" id="KW-1134">Transmembrane beta strand</keyword>
<proteinExistence type="inferred from homology"/>
<dbReference type="PROSITE" id="PS52016">
    <property type="entry name" value="TONB_DEPENDENT_REC_3"/>
    <property type="match status" value="1"/>
</dbReference>